<reference evidence="2" key="1">
    <citation type="journal article" date="2015" name="Nat. Genet.">
        <title>The pineapple genome and the evolution of CAM photosynthesis.</title>
        <authorList>
            <person name="Ming R."/>
            <person name="VanBuren R."/>
            <person name="Wai C.M."/>
            <person name="Tang H."/>
            <person name="Schatz M.C."/>
            <person name="Bowers J.E."/>
            <person name="Lyons E."/>
            <person name="Wang M.L."/>
            <person name="Chen J."/>
            <person name="Biggers E."/>
            <person name="Zhang J."/>
            <person name="Huang L."/>
            <person name="Zhang L."/>
            <person name="Miao W."/>
            <person name="Zhang J."/>
            <person name="Ye Z."/>
            <person name="Miao C."/>
            <person name="Lin Z."/>
            <person name="Wang H."/>
            <person name="Zhou H."/>
            <person name="Yim W.C."/>
            <person name="Priest H.D."/>
            <person name="Zheng C."/>
            <person name="Woodhouse M."/>
            <person name="Edger P.P."/>
            <person name="Guyot R."/>
            <person name="Guo H.B."/>
            <person name="Guo H."/>
            <person name="Zheng G."/>
            <person name="Singh R."/>
            <person name="Sharma A."/>
            <person name="Min X."/>
            <person name="Zheng Y."/>
            <person name="Lee H."/>
            <person name="Gurtowski J."/>
            <person name="Sedlazeck F.J."/>
            <person name="Harkess A."/>
            <person name="McKain M.R."/>
            <person name="Liao Z."/>
            <person name="Fang J."/>
            <person name="Liu J."/>
            <person name="Zhang X."/>
            <person name="Zhang Q."/>
            <person name="Hu W."/>
            <person name="Qin Y."/>
            <person name="Wang K."/>
            <person name="Chen L.Y."/>
            <person name="Shirley N."/>
            <person name="Lin Y.R."/>
            <person name="Liu L.Y."/>
            <person name="Hernandez A.G."/>
            <person name="Wright C.L."/>
            <person name="Bulone V."/>
            <person name="Tuskan G.A."/>
            <person name="Heath K."/>
            <person name="Zee F."/>
            <person name="Moore P.H."/>
            <person name="Sunkar R."/>
            <person name="Leebens-Mack J.H."/>
            <person name="Mockler T."/>
            <person name="Bennetzen J.L."/>
            <person name="Freeling M."/>
            <person name="Sankoff D."/>
            <person name="Paterson A.H."/>
            <person name="Zhu X."/>
            <person name="Yang X."/>
            <person name="Smith J.A."/>
            <person name="Cushman J.C."/>
            <person name="Paull R.E."/>
            <person name="Yu Q."/>
        </authorList>
    </citation>
    <scope>NUCLEOTIDE SEQUENCE [LARGE SCALE GENOMIC DNA]</scope>
    <source>
        <strain evidence="2">cv. F153</strain>
    </source>
</reference>
<reference evidence="3" key="2">
    <citation type="submission" date="2025-08" db="UniProtKB">
        <authorList>
            <consortium name="RefSeq"/>
        </authorList>
    </citation>
    <scope>IDENTIFICATION</scope>
    <source>
        <tissue evidence="3">Leaf</tissue>
    </source>
</reference>
<evidence type="ECO:0000313" key="2">
    <source>
        <dbReference type="Proteomes" id="UP000515123"/>
    </source>
</evidence>
<dbReference type="InterPro" id="IPR032675">
    <property type="entry name" value="LRR_dom_sf"/>
</dbReference>
<feature type="domain" description="FBD" evidence="1">
    <location>
        <begin position="352"/>
        <end position="428"/>
    </location>
</feature>
<dbReference type="PANTHER" id="PTHR34145:SF65">
    <property type="entry name" value="FBD DOMAIN-CONTAINING PROTEIN"/>
    <property type="match status" value="1"/>
</dbReference>
<protein>
    <submittedName>
        <fullName evidence="3">FBD-associated F-box protein At5g56440</fullName>
    </submittedName>
</protein>
<dbReference type="SUPFAM" id="SSF52047">
    <property type="entry name" value="RNI-like"/>
    <property type="match status" value="1"/>
</dbReference>
<dbReference type="Pfam" id="PF23622">
    <property type="entry name" value="LRR_At1g61320_AtMIF1"/>
    <property type="match status" value="1"/>
</dbReference>
<dbReference type="Proteomes" id="UP000515123">
    <property type="component" value="Linkage group 16"/>
</dbReference>
<gene>
    <name evidence="3" type="primary">LOC109722590</name>
</gene>
<dbReference type="PANTHER" id="PTHR34145">
    <property type="entry name" value="OS02G0105600 PROTEIN"/>
    <property type="match status" value="1"/>
</dbReference>
<evidence type="ECO:0000313" key="3">
    <source>
        <dbReference type="RefSeq" id="XP_020106274.1"/>
    </source>
</evidence>
<sequence>MNPNLPQSTLLQPFQSLSIPPTTASLDFGREFAAGKAPEEIVSIINRTLESYGSCKIKSFSLFFGPLDMFLSDIENWIEFAISQVVEELNLDFSMGWSDPPWNEEFNIEDYVMKLPTSLYSCESSTHLSLSHTDFCPLANFCGFDHPQFLSLRHMKITEGALPSILSKCPLLISLSLRDTHSTESIRVFSPELLLERLEIIRCGYTTEFRILAPKLKSFIFNSGLFFDDDSFADISSLEDAFVNSIEFEAWEPEDDYVKIISDLSHVKILTACMTTLRFYVCKEFDAENLAVKLPNLRELQILMDLMSSYTLEVPYSFLWFCEAPLLEKLFIQLTTAPEDSEYNNIDLQEPPGVPFNQLKVIKLSSFKGGNNEMRLVKFLLERAPVLEKMLIVPAPKALLKEDIISNELKSELPLLPKASPQATIVLCEHSSEEDDEALIPTHKELYCEF</sequence>
<proteinExistence type="predicted"/>
<dbReference type="InterPro" id="IPR053772">
    <property type="entry name" value="At1g61320/At1g61330-like"/>
</dbReference>
<accession>A0A6P5GE72</accession>
<dbReference type="AlphaFoldDB" id="A0A6P5GE72"/>
<evidence type="ECO:0000259" key="1">
    <source>
        <dbReference type="SMART" id="SM00579"/>
    </source>
</evidence>
<dbReference type="InterPro" id="IPR006566">
    <property type="entry name" value="FBD"/>
</dbReference>
<dbReference type="OrthoDB" id="673865at2759"/>
<dbReference type="SMART" id="SM00579">
    <property type="entry name" value="FBD"/>
    <property type="match status" value="1"/>
</dbReference>
<keyword evidence="2" id="KW-1185">Reference proteome</keyword>
<organism evidence="2 3">
    <name type="scientific">Ananas comosus</name>
    <name type="common">Pineapple</name>
    <name type="synonym">Ananas ananas</name>
    <dbReference type="NCBI Taxonomy" id="4615"/>
    <lineage>
        <taxon>Eukaryota</taxon>
        <taxon>Viridiplantae</taxon>
        <taxon>Streptophyta</taxon>
        <taxon>Embryophyta</taxon>
        <taxon>Tracheophyta</taxon>
        <taxon>Spermatophyta</taxon>
        <taxon>Magnoliopsida</taxon>
        <taxon>Liliopsida</taxon>
        <taxon>Poales</taxon>
        <taxon>Bromeliaceae</taxon>
        <taxon>Bromelioideae</taxon>
        <taxon>Ananas</taxon>
    </lineage>
</organism>
<dbReference type="GeneID" id="109722590"/>
<dbReference type="Gene3D" id="3.80.10.10">
    <property type="entry name" value="Ribonuclease Inhibitor"/>
    <property type="match status" value="1"/>
</dbReference>
<name>A0A6P5GE72_ANACO</name>
<dbReference type="RefSeq" id="XP_020106274.1">
    <property type="nucleotide sequence ID" value="XM_020250685.1"/>
</dbReference>
<dbReference type="InterPro" id="IPR055357">
    <property type="entry name" value="LRR_At1g61320_AtMIF1"/>
</dbReference>